<dbReference type="Gene3D" id="3.10.20.30">
    <property type="match status" value="1"/>
</dbReference>
<accession>A0A2K2G0A9</accession>
<feature type="domain" description="2Fe-2S ferredoxin-type" evidence="1">
    <location>
        <begin position="6"/>
        <end position="93"/>
    </location>
</feature>
<evidence type="ECO:0000259" key="1">
    <source>
        <dbReference type="PROSITE" id="PS51085"/>
    </source>
</evidence>
<name>A0A2K2G0A9_9SPHN</name>
<evidence type="ECO:0000313" key="3">
    <source>
        <dbReference type="Proteomes" id="UP000236327"/>
    </source>
</evidence>
<dbReference type="InterPro" id="IPR001041">
    <property type="entry name" value="2Fe-2S_ferredoxin-type"/>
</dbReference>
<evidence type="ECO:0000313" key="2">
    <source>
        <dbReference type="EMBL" id="PNU04476.1"/>
    </source>
</evidence>
<protein>
    <submittedName>
        <fullName evidence="2">Ferredoxin</fullName>
    </submittedName>
</protein>
<dbReference type="PROSITE" id="PS51085">
    <property type="entry name" value="2FE2S_FER_2"/>
    <property type="match status" value="1"/>
</dbReference>
<dbReference type="InterPro" id="IPR012675">
    <property type="entry name" value="Beta-grasp_dom_sf"/>
</dbReference>
<dbReference type="AlphaFoldDB" id="A0A2K2G0A9"/>
<dbReference type="Pfam" id="PF00111">
    <property type="entry name" value="Fer2"/>
    <property type="match status" value="1"/>
</dbReference>
<keyword evidence="3" id="KW-1185">Reference proteome</keyword>
<dbReference type="OrthoDB" id="7858822at2"/>
<reference evidence="2 3" key="1">
    <citation type="submission" date="2016-05" db="EMBL/GenBank/DDBJ databases">
        <title>Complete genome sequence of Novosphingobium guangzhouense SA925(T).</title>
        <authorList>
            <person name="Sha S."/>
        </authorList>
    </citation>
    <scope>NUCLEOTIDE SEQUENCE [LARGE SCALE GENOMIC DNA]</scope>
    <source>
        <strain evidence="2 3">SA925</strain>
    </source>
</reference>
<comment type="caution">
    <text evidence="2">The sequence shown here is derived from an EMBL/GenBank/DDBJ whole genome shotgun (WGS) entry which is preliminary data.</text>
</comment>
<proteinExistence type="predicted"/>
<dbReference type="RefSeq" id="WP_103096182.1">
    <property type="nucleotide sequence ID" value="NZ_LYMM01000034.1"/>
</dbReference>
<organism evidence="2 3">
    <name type="scientific">Novosphingobium guangzhouense</name>
    <dbReference type="NCBI Taxonomy" id="1850347"/>
    <lineage>
        <taxon>Bacteria</taxon>
        <taxon>Pseudomonadati</taxon>
        <taxon>Pseudomonadota</taxon>
        <taxon>Alphaproteobacteria</taxon>
        <taxon>Sphingomonadales</taxon>
        <taxon>Sphingomonadaceae</taxon>
        <taxon>Novosphingobium</taxon>
    </lineage>
</organism>
<dbReference type="GO" id="GO:0051536">
    <property type="term" value="F:iron-sulfur cluster binding"/>
    <property type="evidence" value="ECO:0007669"/>
    <property type="project" value="InterPro"/>
</dbReference>
<sequence length="93" mass="9993">MRLEPYQIRILGGGQFACPEGERVLIAMEQFGASDIGVGCRGGGCGFCLVRVVEGEYRTGKMSTAKVSVADQAKGYALACRIYPMDDLVIEVL</sequence>
<dbReference type="SUPFAM" id="SSF54292">
    <property type="entry name" value="2Fe-2S ferredoxin-like"/>
    <property type="match status" value="1"/>
</dbReference>
<dbReference type="Proteomes" id="UP000236327">
    <property type="component" value="Unassembled WGS sequence"/>
</dbReference>
<dbReference type="CDD" id="cd00207">
    <property type="entry name" value="fer2"/>
    <property type="match status" value="1"/>
</dbReference>
<gene>
    <name evidence="2" type="ORF">A8V01_19730</name>
</gene>
<dbReference type="EMBL" id="LYMM01000034">
    <property type="protein sequence ID" value="PNU04476.1"/>
    <property type="molecule type" value="Genomic_DNA"/>
</dbReference>
<dbReference type="InterPro" id="IPR036010">
    <property type="entry name" value="2Fe-2S_ferredoxin-like_sf"/>
</dbReference>